<evidence type="ECO:0000256" key="1">
    <source>
        <dbReference type="SAM" id="MobiDB-lite"/>
    </source>
</evidence>
<reference evidence="3 4" key="1">
    <citation type="submission" date="2020-02" db="EMBL/GenBank/DDBJ databases">
        <title>Whole-genome analyses of novel actinobacteria.</title>
        <authorList>
            <person name="Sahin N."/>
        </authorList>
    </citation>
    <scope>NUCLEOTIDE SEQUENCE [LARGE SCALE GENOMIC DNA]</scope>
    <source>
        <strain evidence="3 4">A7024</strain>
    </source>
</reference>
<feature type="domain" description="PucR C-terminal helix-turn-helix" evidence="2">
    <location>
        <begin position="441"/>
        <end position="499"/>
    </location>
</feature>
<accession>A0A6G4U1G5</accession>
<dbReference type="Gene3D" id="1.10.10.2840">
    <property type="entry name" value="PucR C-terminal helix-turn-helix domain"/>
    <property type="match status" value="1"/>
</dbReference>
<feature type="compositionally biased region" description="Gly residues" evidence="1">
    <location>
        <begin position="261"/>
        <end position="271"/>
    </location>
</feature>
<feature type="compositionally biased region" description="Low complexity" evidence="1">
    <location>
        <begin position="295"/>
        <end position="361"/>
    </location>
</feature>
<proteinExistence type="predicted"/>
<dbReference type="RefSeq" id="WP_165239113.1">
    <property type="nucleotide sequence ID" value="NZ_JAAKZV010000083.1"/>
</dbReference>
<evidence type="ECO:0000313" key="4">
    <source>
        <dbReference type="Proteomes" id="UP000481583"/>
    </source>
</evidence>
<dbReference type="PANTHER" id="PTHR33744">
    <property type="entry name" value="CARBOHYDRATE DIACID REGULATOR"/>
    <property type="match status" value="1"/>
</dbReference>
<name>A0A6G4U1G5_9ACTN</name>
<dbReference type="EMBL" id="JAAKZV010000083">
    <property type="protein sequence ID" value="NGN66075.1"/>
    <property type="molecule type" value="Genomic_DNA"/>
</dbReference>
<organism evidence="3 4">
    <name type="scientific">Streptomyces coryli</name>
    <dbReference type="NCBI Taxonomy" id="1128680"/>
    <lineage>
        <taxon>Bacteria</taxon>
        <taxon>Bacillati</taxon>
        <taxon>Actinomycetota</taxon>
        <taxon>Actinomycetes</taxon>
        <taxon>Kitasatosporales</taxon>
        <taxon>Streptomycetaceae</taxon>
        <taxon>Streptomyces</taxon>
    </lineage>
</organism>
<feature type="region of interest" description="Disordered" evidence="1">
    <location>
        <begin position="250"/>
        <end position="376"/>
    </location>
</feature>
<dbReference type="Proteomes" id="UP000481583">
    <property type="component" value="Unassembled WGS sequence"/>
</dbReference>
<keyword evidence="4" id="KW-1185">Reference proteome</keyword>
<dbReference type="InterPro" id="IPR051448">
    <property type="entry name" value="CdaR-like_regulators"/>
</dbReference>
<sequence length="502" mass="50556">MRGDYQYLVDEISAALQSPATLEDRDFGLIAFGVHEAEDDSAAMDPVRTKSILTRRSTAAVKAWFEAYGIARARGPVRIAPDPSAGVLRGRICLPARHAGVVQGYVWLLDDGHLAEVSLGDAPGTEPDPRIVRAMETADRIGALLAAEARSGAEAGALLRELISGPVGGRDAAGTSLATMLGASGEGPLAMVAVLPWETDEAGPSLPGAPGVAALCDVRVAAGGGRALAALVRLRGGALDPAREAARRLLESPRAARPEGGAAGGPPGGATGAAPRAARSVVGSAGQAPGGSATRSDGGSTRASAASARSDAGSARSGAGSARSGAGSARASAASARSGAGTARSGSAQSGAGSARSGPGPAAAPPPLGAGVSAPRQGTSDLAAAWREAYCAARAARADERLGPVVEWGDAGAYRLLTWLPAGTPTDPAVRKLLLPAHAELARTAEIFLDHAGQAGRTATALGIHRQTLYYRLSRVEEFTGLDLDDGEHRLLLHMALKAARL</sequence>
<dbReference type="PANTHER" id="PTHR33744:SF17">
    <property type="entry name" value="CONSERVED PROTEIN"/>
    <property type="match status" value="1"/>
</dbReference>
<dbReference type="InterPro" id="IPR042070">
    <property type="entry name" value="PucR_C-HTH_sf"/>
</dbReference>
<dbReference type="AlphaFoldDB" id="A0A6G4U1G5"/>
<dbReference type="InterPro" id="IPR025736">
    <property type="entry name" value="PucR_C-HTH_dom"/>
</dbReference>
<protein>
    <submittedName>
        <fullName evidence="3">PucR family transcriptional regulator</fullName>
    </submittedName>
</protein>
<gene>
    <name evidence="3" type="ORF">G5C51_19520</name>
</gene>
<evidence type="ECO:0000259" key="2">
    <source>
        <dbReference type="Pfam" id="PF13556"/>
    </source>
</evidence>
<dbReference type="Pfam" id="PF13556">
    <property type="entry name" value="HTH_30"/>
    <property type="match status" value="1"/>
</dbReference>
<evidence type="ECO:0000313" key="3">
    <source>
        <dbReference type="EMBL" id="NGN66075.1"/>
    </source>
</evidence>
<comment type="caution">
    <text evidence="3">The sequence shown here is derived from an EMBL/GenBank/DDBJ whole genome shotgun (WGS) entry which is preliminary data.</text>
</comment>